<name>C3XI84_9HELI</name>
<dbReference type="GO" id="GO:0009307">
    <property type="term" value="P:DNA restriction-modification system"/>
    <property type="evidence" value="ECO:0007669"/>
    <property type="project" value="UniProtKB-KW"/>
</dbReference>
<evidence type="ECO:0000256" key="2">
    <source>
        <dbReference type="ARBA" id="ARBA00022747"/>
    </source>
</evidence>
<keyword evidence="6" id="KW-1185">Reference proteome</keyword>
<dbReference type="REBASE" id="94765">
    <property type="entry name" value="S.Hbi43879ORF1780P"/>
</dbReference>
<comment type="similarity">
    <text evidence="1">Belongs to the type-I restriction system S methylase family.</text>
</comment>
<dbReference type="PANTHER" id="PTHR30408:SF13">
    <property type="entry name" value="TYPE I RESTRICTION ENZYME HINDI SPECIFICITY SUBUNIT"/>
    <property type="match status" value="1"/>
</dbReference>
<dbReference type="eggNOG" id="COG0732">
    <property type="taxonomic scope" value="Bacteria"/>
</dbReference>
<dbReference type="Gene3D" id="3.90.220.20">
    <property type="entry name" value="DNA methylase specificity domains"/>
    <property type="match status" value="2"/>
</dbReference>
<dbReference type="GO" id="GO:0003677">
    <property type="term" value="F:DNA binding"/>
    <property type="evidence" value="ECO:0007669"/>
    <property type="project" value="UniProtKB-KW"/>
</dbReference>
<keyword evidence="2" id="KW-0680">Restriction system</keyword>
<sequence length="422" mass="48515">MESCNTKSSLDLPLESLSLQSFLQSLHKEQWQEVRLGEVAEIVSGGTPKTSIPEYWNGEIPWLSVADFNNGKKYVVASEKFITQLGLQESSTKLLQRDDIIISARGTVGVIAMIPYPMAFNQSCYGLRICSNAHSHFIYYCLKVFTKYFIHQSYGAVFDTITTKILSDFTFLLPPLTIQQKIAEILSSFDDKIDLLHRQNKTLESLALTLFRHYFIDNPKRDEWEEKPLSEIAEIQNGYAFKNSDYAERGMETYEVLKMGHIESGGGLRYFPKAHYVKINDKMTKWVLNEDDIVLAMTDMKDSLGILGYPAMVDKSNYYVLNQRVARIYLKSKDDFLHNYFLFLYLSLQENIQKLQSLANGGVQVNLSTEAIKNFTITIPPLEFQSQNNQAFINIIKKYKNNRKQIQNLQAMRDMLLKAIFA</sequence>
<feature type="domain" description="Type I restriction modification DNA specificity" evidence="4">
    <location>
        <begin position="222"/>
        <end position="409"/>
    </location>
</feature>
<evidence type="ECO:0000256" key="3">
    <source>
        <dbReference type="ARBA" id="ARBA00023125"/>
    </source>
</evidence>
<dbReference type="InterPro" id="IPR052021">
    <property type="entry name" value="Type-I_RS_S_subunit"/>
</dbReference>
<dbReference type="Proteomes" id="UP000005085">
    <property type="component" value="Unassembled WGS sequence"/>
</dbReference>
<dbReference type="EMBL" id="ACDN02000069">
    <property type="protein sequence ID" value="EEO24723.2"/>
    <property type="molecule type" value="Genomic_DNA"/>
</dbReference>
<dbReference type="PANTHER" id="PTHR30408">
    <property type="entry name" value="TYPE-1 RESTRICTION ENZYME ECOKI SPECIFICITY PROTEIN"/>
    <property type="match status" value="1"/>
</dbReference>
<dbReference type="CDD" id="cd17278">
    <property type="entry name" value="RMtype1_S_LdeBORF1052P-TRD2-CR2"/>
    <property type="match status" value="1"/>
</dbReference>
<dbReference type="InterPro" id="IPR000055">
    <property type="entry name" value="Restrct_endonuc_typeI_TRD"/>
</dbReference>
<dbReference type="AlphaFoldDB" id="C3XI84"/>
<comment type="caution">
    <text evidence="5">The sequence shown here is derived from an EMBL/GenBank/DDBJ whole genome shotgun (WGS) entry which is preliminary data.</text>
</comment>
<reference evidence="5 6" key="1">
    <citation type="journal article" date="2014" name="Genome Announc.">
        <title>Draft genome sequences of six enterohepatic helicobacter species isolated from humans and one from rhesus macaques.</title>
        <authorList>
            <person name="Shen Z."/>
            <person name="Sheh A."/>
            <person name="Young S.K."/>
            <person name="Abouelliel A."/>
            <person name="Ward D.V."/>
            <person name="Earl A.M."/>
            <person name="Fox J.G."/>
        </authorList>
    </citation>
    <scope>NUCLEOTIDE SEQUENCE [LARGE SCALE GENOMIC DNA]</scope>
    <source>
        <strain evidence="5 6">ATCC 43879</strain>
    </source>
</reference>
<accession>C3XI84</accession>
<dbReference type="RefSeq" id="WP_020995987.1">
    <property type="nucleotide sequence ID" value="NZ_KI392040.1"/>
</dbReference>
<dbReference type="OrthoDB" id="5323932at2"/>
<feature type="domain" description="Type I restriction modification DNA specificity" evidence="4">
    <location>
        <begin position="29"/>
        <end position="204"/>
    </location>
</feature>
<gene>
    <name evidence="5" type="ORF">HRAG_01780</name>
</gene>
<dbReference type="SUPFAM" id="SSF116734">
    <property type="entry name" value="DNA methylase specificity domain"/>
    <property type="match status" value="2"/>
</dbReference>
<organism evidence="5 6">
    <name type="scientific">Helicobacter bilis ATCC 43879</name>
    <dbReference type="NCBI Taxonomy" id="613026"/>
    <lineage>
        <taxon>Bacteria</taxon>
        <taxon>Pseudomonadati</taxon>
        <taxon>Campylobacterota</taxon>
        <taxon>Epsilonproteobacteria</taxon>
        <taxon>Campylobacterales</taxon>
        <taxon>Helicobacteraceae</taxon>
        <taxon>Helicobacter</taxon>
    </lineage>
</organism>
<dbReference type="Pfam" id="PF01420">
    <property type="entry name" value="Methylase_S"/>
    <property type="match status" value="2"/>
</dbReference>
<keyword evidence="3" id="KW-0238">DNA-binding</keyword>
<dbReference type="CDD" id="cd17243">
    <property type="entry name" value="RMtype1_S_AchA6I-TRD2-CR2_like"/>
    <property type="match status" value="1"/>
</dbReference>
<dbReference type="Gene3D" id="1.10.287.1120">
    <property type="entry name" value="Bipartite methylase S protein"/>
    <property type="match status" value="1"/>
</dbReference>
<evidence type="ECO:0000313" key="5">
    <source>
        <dbReference type="EMBL" id="EEO24723.2"/>
    </source>
</evidence>
<proteinExistence type="inferred from homology"/>
<dbReference type="InterPro" id="IPR044946">
    <property type="entry name" value="Restrct_endonuc_typeI_TRD_sf"/>
</dbReference>
<protein>
    <recommendedName>
        <fullName evidence="4">Type I restriction modification DNA specificity domain-containing protein</fullName>
    </recommendedName>
</protein>
<evidence type="ECO:0000256" key="1">
    <source>
        <dbReference type="ARBA" id="ARBA00010923"/>
    </source>
</evidence>
<dbReference type="HOGENOM" id="CLU_021095_2_3_7"/>
<evidence type="ECO:0000313" key="6">
    <source>
        <dbReference type="Proteomes" id="UP000005085"/>
    </source>
</evidence>
<evidence type="ECO:0000259" key="4">
    <source>
        <dbReference type="Pfam" id="PF01420"/>
    </source>
</evidence>